<dbReference type="PANTHER" id="PTHR21512:SF5">
    <property type="entry name" value="TRAFFICKING PROTEIN PARTICLE COMPLEX SUBUNIT 9"/>
    <property type="match status" value="1"/>
</dbReference>
<evidence type="ECO:0000313" key="7">
    <source>
        <dbReference type="EMBL" id="KAL1513674.1"/>
    </source>
</evidence>
<evidence type="ECO:0000259" key="5">
    <source>
        <dbReference type="Pfam" id="PF26282"/>
    </source>
</evidence>
<evidence type="ECO:0000256" key="2">
    <source>
        <dbReference type="SAM" id="MobiDB-lite"/>
    </source>
</evidence>
<evidence type="ECO:0000259" key="4">
    <source>
        <dbReference type="Pfam" id="PF26254"/>
    </source>
</evidence>
<dbReference type="Proteomes" id="UP001566132">
    <property type="component" value="Unassembled WGS sequence"/>
</dbReference>
<gene>
    <name evidence="7" type="ORF">ABEB36_003053</name>
</gene>
<feature type="domain" description="Trs120/TRAPPC9 first Ig-like" evidence="4">
    <location>
        <begin position="576"/>
        <end position="687"/>
    </location>
</feature>
<proteinExistence type="inferred from homology"/>
<protein>
    <recommendedName>
        <fullName evidence="9">Trafficking protein particle complex subunit 9</fullName>
    </recommendedName>
</protein>
<dbReference type="InterPro" id="IPR013935">
    <property type="entry name" value="Trs120_TRAPPC9"/>
</dbReference>
<dbReference type="InterPro" id="IPR058563">
    <property type="entry name" value="Trs120_TRAPPC9_N"/>
</dbReference>
<dbReference type="Pfam" id="PF26280">
    <property type="entry name" value="Ig_TRAPPC9-Trs120_2nd"/>
    <property type="match status" value="1"/>
</dbReference>
<comment type="similarity">
    <text evidence="1">Belongs to the NIBP family.</text>
</comment>
<feature type="compositionally biased region" description="Polar residues" evidence="2">
    <location>
        <begin position="1"/>
        <end position="17"/>
    </location>
</feature>
<reference evidence="7 8" key="1">
    <citation type="submission" date="2024-05" db="EMBL/GenBank/DDBJ databases">
        <title>Genetic variation in Jamaican populations of the coffee berry borer (Hypothenemus hampei).</title>
        <authorList>
            <person name="Errbii M."/>
            <person name="Myrie A."/>
        </authorList>
    </citation>
    <scope>NUCLEOTIDE SEQUENCE [LARGE SCALE GENOMIC DNA]</scope>
    <source>
        <strain evidence="7">JA-Hopewell-2020-01-JO</strain>
        <tissue evidence="7">Whole body</tissue>
    </source>
</reference>
<dbReference type="InterPro" id="IPR058568">
    <property type="entry name" value="Ig_TRAPPC9_Trs120_4th"/>
</dbReference>
<dbReference type="Pfam" id="PF26283">
    <property type="entry name" value="Ig_TRAPPC9-Trs120_4th"/>
    <property type="match status" value="1"/>
</dbReference>
<feature type="domain" description="Trs120/TRAPPC9 third Ig-like" evidence="5">
    <location>
        <begin position="930"/>
        <end position="1040"/>
    </location>
</feature>
<dbReference type="Pfam" id="PF26254">
    <property type="entry name" value="Ig_TRAPPC9-Trs120_1st"/>
    <property type="match status" value="1"/>
</dbReference>
<comment type="caution">
    <text evidence="7">The sequence shown here is derived from an EMBL/GenBank/DDBJ whole genome shotgun (WGS) entry which is preliminary data.</text>
</comment>
<dbReference type="EMBL" id="JBDJPC010000002">
    <property type="protein sequence ID" value="KAL1513674.1"/>
    <property type="molecule type" value="Genomic_DNA"/>
</dbReference>
<sequence>MRSSVSYILSTNTSEPNMSHPDYDQISHDHAALLILIKHIGSQLKPKIFTKFYDRIIKLNDVKITDSSGQVRTIFVRYIKEHPVENNDWGDFQTHRRLIGLISIGKYDSQVELNEVCRVHESLKVKYNSTLYDSRCILFGPLKEIDSPVDRSSGSEESDTKQECNIEKFVSPSNFKTRALYYDEVAPCADLENQIVEFINALFWVLESKRLERSREKLERVSLLFAPFEKKDFIGLDMESRQNKKRCTGRMTKHLGDLCLQAGLIAESLQYYTNAVEILKSVNDWLWLGGAYEGLSAASALVLYPNLQRNESFHRIGSLPEGSPKKAALETISVTTVSKKSISNLLAPDEISKRYREAIIHYSKYQNAGIVETEASFKAARIAVEQNHALQAASFLQNVVYINLTLSEQEKIQRFETLAHIYMQIGFHRKAAFCLRLAATRYVSPQNPNPNWSKCYLLMLQSLSGHKLLLDPIEMLEADQGWPTLQIQILQDLIIAAKRAGYSALATRHMTFLLQTMGPYLNTEQKELAIQLQSLSVQCEGSPVPLVLESGIVVPPANLTDIPLCTSFVLKDLKPHLRPRTIDKEKKDTGPFLFTPIHFGSLDRNKPKTDSKMDFLWVENEVSEITVKLVNPLPFEFKVSNMRLLTSGVVFESVPETVILAPDMAATVSLSGWARESGELEITGYSTHALGVKSNCRLKYMKNQFPAYYKVNVIPSLPILEVATSLPQSASFSNFHDDSIVTSASLSLYHGESTQCTITLKNTSQIPIEMLEVSINTILEASLQNEIFQVDQEEVSLILPLLPEQSASFTVKLYGAANFLALNSAVSPSIPFELNSGGFNSLTTSLPGTSSFSRVNSSIRSSHSGQSSLVGGLTSFVQSATSSSSIEAQLKIRYSGGPGFGSQHCRISTVFFVVDLIPSIHVTNWDVLPAEKNDQFYLVLDVENLTTQEMELQYAECKRMIIEGQESCRVPVPVERCPLSKLSDFYEEPSQSKKLAEINRICSEHISNLVKLNWILNATDSCGIASVKGITLNSRMLDIVRMSPLEWEVKINGDIFGTEEDLVCEAGDCMELQMSVANSLETSLKDLTLAIQFYQDYDNGTLNYRMDTRLAISGSTKKLLSLLEPKNMANHRCNVVFFSPGIYKVDIQCYTPDNNATTSLVSAGHVWRFTPPISIQVK</sequence>
<dbReference type="AlphaFoldDB" id="A0ABD1FBI5"/>
<feature type="region of interest" description="Disordered" evidence="2">
    <location>
        <begin position="1"/>
        <end position="20"/>
    </location>
</feature>
<evidence type="ECO:0008006" key="9">
    <source>
        <dbReference type="Google" id="ProtNLM"/>
    </source>
</evidence>
<dbReference type="GO" id="GO:0005794">
    <property type="term" value="C:Golgi apparatus"/>
    <property type="evidence" value="ECO:0007669"/>
    <property type="project" value="UniProtKB-SubCell"/>
</dbReference>
<dbReference type="Pfam" id="PF26282">
    <property type="entry name" value="Ig_TRAPPC9-Trs120_3rd"/>
    <property type="match status" value="1"/>
</dbReference>
<dbReference type="PANTHER" id="PTHR21512">
    <property type="entry name" value="TRAFFICKING PROTEIN PARTICLE COMPLEX SUBUNIT 9"/>
    <property type="match status" value="1"/>
</dbReference>
<accession>A0ABD1FBI5</accession>
<dbReference type="Pfam" id="PF08626">
    <property type="entry name" value="TRAPPC9-Trs120"/>
    <property type="match status" value="1"/>
</dbReference>
<evidence type="ECO:0000313" key="8">
    <source>
        <dbReference type="Proteomes" id="UP001566132"/>
    </source>
</evidence>
<evidence type="ECO:0000256" key="1">
    <source>
        <dbReference type="ARBA" id="ARBA00008459"/>
    </source>
</evidence>
<feature type="domain" description="Trs120/TRAPPC9 N-terminal" evidence="3">
    <location>
        <begin position="230"/>
        <end position="306"/>
    </location>
</feature>
<organism evidence="7 8">
    <name type="scientific">Hypothenemus hampei</name>
    <name type="common">Coffee berry borer</name>
    <dbReference type="NCBI Taxonomy" id="57062"/>
    <lineage>
        <taxon>Eukaryota</taxon>
        <taxon>Metazoa</taxon>
        <taxon>Ecdysozoa</taxon>
        <taxon>Arthropoda</taxon>
        <taxon>Hexapoda</taxon>
        <taxon>Insecta</taxon>
        <taxon>Pterygota</taxon>
        <taxon>Neoptera</taxon>
        <taxon>Endopterygota</taxon>
        <taxon>Coleoptera</taxon>
        <taxon>Polyphaga</taxon>
        <taxon>Cucujiformia</taxon>
        <taxon>Curculionidae</taxon>
        <taxon>Scolytinae</taxon>
        <taxon>Hypothenemus</taxon>
    </lineage>
</organism>
<dbReference type="InterPro" id="IPR058565">
    <property type="entry name" value="Ig_TRAPPC9_Trs120_1st"/>
</dbReference>
<feature type="domain" description="Trs120/TRAPPC9 fourth Ig-like" evidence="6">
    <location>
        <begin position="1046"/>
        <end position="1177"/>
    </location>
</feature>
<name>A0ABD1FBI5_HYPHA</name>
<dbReference type="InterPro" id="IPR058567">
    <property type="entry name" value="Ig_TRAPPC9_Trs120_3rd"/>
</dbReference>
<evidence type="ECO:0000259" key="6">
    <source>
        <dbReference type="Pfam" id="PF26283"/>
    </source>
</evidence>
<evidence type="ECO:0000259" key="3">
    <source>
        <dbReference type="Pfam" id="PF08626"/>
    </source>
</evidence>
<keyword evidence="8" id="KW-1185">Reference proteome</keyword>